<evidence type="ECO:0000256" key="2">
    <source>
        <dbReference type="SAM" id="MobiDB-lite"/>
    </source>
</evidence>
<dbReference type="AlphaFoldDB" id="A0A7K7MEI1"/>
<feature type="region of interest" description="Disordered" evidence="2">
    <location>
        <begin position="456"/>
        <end position="481"/>
    </location>
</feature>
<feature type="compositionally biased region" description="Pro residues" evidence="2">
    <location>
        <begin position="265"/>
        <end position="276"/>
    </location>
</feature>
<organism evidence="4 5">
    <name type="scientific">Brachypodius melanocephalos</name>
    <name type="common">black-headed bulbul</name>
    <dbReference type="NCBI Taxonomy" id="3235156"/>
    <lineage>
        <taxon>Eukaryota</taxon>
        <taxon>Metazoa</taxon>
        <taxon>Chordata</taxon>
        <taxon>Craniata</taxon>
        <taxon>Vertebrata</taxon>
        <taxon>Euteleostomi</taxon>
        <taxon>Archelosauria</taxon>
        <taxon>Archosauria</taxon>
        <taxon>Dinosauria</taxon>
        <taxon>Saurischia</taxon>
        <taxon>Theropoda</taxon>
        <taxon>Coelurosauria</taxon>
        <taxon>Aves</taxon>
        <taxon>Neognathae</taxon>
        <taxon>Neoaves</taxon>
        <taxon>Telluraves</taxon>
        <taxon>Australaves</taxon>
        <taxon>Passeriformes</taxon>
        <taxon>Sylvioidea</taxon>
        <taxon>Pycnonotidae</taxon>
        <taxon>Brachypodius</taxon>
    </lineage>
</organism>
<protein>
    <submittedName>
        <fullName evidence="4">PKHA6 protein</fullName>
    </submittedName>
</protein>
<gene>
    <name evidence="4" type="primary">Plekha6</name>
    <name evidence="4" type="ORF">BRAATR_R04563</name>
</gene>
<dbReference type="Pfam" id="PF25541">
    <property type="entry name" value="TBCA_PH"/>
    <property type="match status" value="1"/>
</dbReference>
<evidence type="ECO:0000256" key="1">
    <source>
        <dbReference type="SAM" id="Coils"/>
    </source>
</evidence>
<feature type="region of interest" description="Disordered" evidence="2">
    <location>
        <begin position="1"/>
        <end position="56"/>
    </location>
</feature>
<name>A0A7K7MEI1_9PASS</name>
<dbReference type="EMBL" id="VZSR01002526">
    <property type="protein sequence ID" value="NWZ41222.1"/>
    <property type="molecule type" value="Genomic_DNA"/>
</dbReference>
<dbReference type="InterPro" id="IPR011993">
    <property type="entry name" value="PH-like_dom_sf"/>
</dbReference>
<dbReference type="Pfam" id="PF00169">
    <property type="entry name" value="PH"/>
    <property type="match status" value="1"/>
</dbReference>
<evidence type="ECO:0000259" key="3">
    <source>
        <dbReference type="PROSITE" id="PS50003"/>
    </source>
</evidence>
<feature type="compositionally biased region" description="Polar residues" evidence="2">
    <location>
        <begin position="331"/>
        <end position="343"/>
    </location>
</feature>
<dbReference type="InterPro" id="IPR001849">
    <property type="entry name" value="PH_domain"/>
</dbReference>
<proteinExistence type="predicted"/>
<dbReference type="PANTHER" id="PTHR12752:SF5">
    <property type="entry name" value="PLECKSTRIN HOMOLOGY DOMAIN-CONTAINING FAMILY A MEMBER 6"/>
    <property type="match status" value="1"/>
</dbReference>
<keyword evidence="1" id="KW-0175">Coiled coil</keyword>
<feature type="compositionally biased region" description="Basic residues" evidence="2">
    <location>
        <begin position="198"/>
        <end position="209"/>
    </location>
</feature>
<feature type="region of interest" description="Disordered" evidence="2">
    <location>
        <begin position="182"/>
        <end position="357"/>
    </location>
</feature>
<keyword evidence="5" id="KW-1185">Reference proteome</keyword>
<dbReference type="InterPro" id="IPR040392">
    <property type="entry name" value="PKHA4-7_PH"/>
</dbReference>
<evidence type="ECO:0000313" key="4">
    <source>
        <dbReference type="EMBL" id="NWZ41222.1"/>
    </source>
</evidence>
<accession>A0A7K7MEI1</accession>
<dbReference type="SMART" id="SM00233">
    <property type="entry name" value="PH"/>
    <property type="match status" value="1"/>
</dbReference>
<sequence length="998" mass="111314">MSSKAGSKRPATVPSEPPNHAMVAEVPPERPAGRAPRSSRKGIAFGKRSNSMKRNPNAAVTKSGWLYKQASSGVKQWNKRWFVLVDRCLFYYKDEKEENILGSIPLLSFRVAAVQPSDNISRKHTFKVTVCWVEELPAGNGQPLSPQAEHAGIRTYFFSAENTEEQEAWIQAMGEAARVQIPPTQRHEKPDSENIPPSKHHHHHQHHQHCNAAHREHPKAEPDAKTRGEGDGRGSEKTERKPPERADAKKDPLAKTNGLAGQEPPSEPGSPYPEGPRGPGSAERPAQPNGWPYPSPSRPGSTAFPPAGDGDGGAQRRGVTPRSHPEKVAQRKSSMTQLQQWVNSRRAAGATEELRSPTRFYPVSRRVPDYYSPYSPQYPEEYQYYPPGVRPDSICSMPAFDRLSPPQWALEDKRHSFRNGAPFHPAFGRQDVPVWLPAPPRPPSYLDEVEAASGSLRRMSLQPRSRSVPRSPSQGSSYGRARVYSPVRSPSARFERLPPRGDELYAEPAALVMRRSISSPKYDYLGDRRPVPAGVYPYHFPASPTIHDKMVTPFPEPYRDTLHPYKISEQDTDKLLGKLCEQNKVLREQERLVQQLRAEKESLESALMGTHQELEMFGSQPAYPEKLLHKKESLQNQLINIRVELSQASTALANSTAEYESLESEVSTLHDDLWEQLNLDIQVRVQDVPVPKLLGAMGELSPCRNLCPFLWGQPSPGRMGHSRWDKSRAPSAPLPTISGCSGRACPQAVLGLTGVPFPPPQPKPGFEQSKKDPPRPSPAGAAPEGLPQSRPEHDGDKQAALNKVGIVPPRTKSPAEDEAVPRRNGLANGLSSRERPKSAVFAAETKVKMSVEEQIDRMKRHQSGSMKEKRRSLQLPGPQQLPGAQPEPPGTKTPASYKVVRRHRSIHEVDISDLEAALRSDEPGKVYETPQEEIARLRKMELEPQHYDVDINKELSTPDKVLIPERYVELEPESPLSPEEMKEKQKKVERIKTLIAKS</sequence>
<feature type="non-terminal residue" evidence="4">
    <location>
        <position position="998"/>
    </location>
</feature>
<feature type="region of interest" description="Disordered" evidence="2">
    <location>
        <begin position="717"/>
        <end position="737"/>
    </location>
</feature>
<feature type="compositionally biased region" description="Basic and acidic residues" evidence="2">
    <location>
        <begin position="213"/>
        <end position="253"/>
    </location>
</feature>
<feature type="non-terminal residue" evidence="4">
    <location>
        <position position="1"/>
    </location>
</feature>
<dbReference type="Proteomes" id="UP000540762">
    <property type="component" value="Unassembled WGS sequence"/>
</dbReference>
<dbReference type="CDD" id="cd13248">
    <property type="entry name" value="PH_PEPP1_2_3"/>
    <property type="match status" value="1"/>
</dbReference>
<reference evidence="4 5" key="1">
    <citation type="submission" date="2019-09" db="EMBL/GenBank/DDBJ databases">
        <title>Bird 10,000 Genomes (B10K) Project - Family phase.</title>
        <authorList>
            <person name="Zhang G."/>
        </authorList>
    </citation>
    <scope>NUCLEOTIDE SEQUENCE [LARGE SCALE GENOMIC DNA]</scope>
    <source>
        <strain evidence="4">OUT-0037</strain>
        <tissue evidence="4">Liver</tissue>
    </source>
</reference>
<feature type="compositionally biased region" description="Low complexity" evidence="2">
    <location>
        <begin position="460"/>
        <end position="477"/>
    </location>
</feature>
<dbReference type="FunFam" id="2.30.29.30:FF:000083">
    <property type="entry name" value="Pleckstrin homology domain-containing family A member 5"/>
    <property type="match status" value="1"/>
</dbReference>
<feature type="compositionally biased region" description="Basic and acidic residues" evidence="2">
    <location>
        <begin position="845"/>
        <end position="857"/>
    </location>
</feature>
<feature type="compositionally biased region" description="Low complexity" evidence="2">
    <location>
        <begin position="873"/>
        <end position="884"/>
    </location>
</feature>
<feature type="domain" description="PH" evidence="3">
    <location>
        <begin position="59"/>
        <end position="178"/>
    </location>
</feature>
<dbReference type="PROSITE" id="PS50003">
    <property type="entry name" value="PH_DOMAIN"/>
    <property type="match status" value="1"/>
</dbReference>
<evidence type="ECO:0000313" key="5">
    <source>
        <dbReference type="Proteomes" id="UP000540762"/>
    </source>
</evidence>
<comment type="caution">
    <text evidence="4">The sequence shown here is derived from an EMBL/GenBank/DDBJ whole genome shotgun (WGS) entry which is preliminary data.</text>
</comment>
<dbReference type="PANTHER" id="PTHR12752">
    <property type="entry name" value="PHOSPHOINOSITOL 3-PHOSPHATE-BINDING PROTEIN"/>
    <property type="match status" value="1"/>
</dbReference>
<dbReference type="SUPFAM" id="SSF50729">
    <property type="entry name" value="PH domain-like"/>
    <property type="match status" value="1"/>
</dbReference>
<feature type="region of interest" description="Disordered" evidence="2">
    <location>
        <begin position="751"/>
        <end position="896"/>
    </location>
</feature>
<dbReference type="Gene3D" id="2.30.29.30">
    <property type="entry name" value="Pleckstrin-homology domain (PH domain)/Phosphotyrosine-binding domain (PTB)"/>
    <property type="match status" value="1"/>
</dbReference>
<dbReference type="InterPro" id="IPR057971">
    <property type="entry name" value="PKHA4-7_TBCA"/>
</dbReference>
<feature type="compositionally biased region" description="Basic residues" evidence="2">
    <location>
        <begin position="858"/>
        <end position="872"/>
    </location>
</feature>
<feature type="coiled-coil region" evidence="1">
    <location>
        <begin position="586"/>
        <end position="672"/>
    </location>
</feature>